<accession>A0A0A9BTC9</accession>
<organism evidence="1">
    <name type="scientific">Arundo donax</name>
    <name type="common">Giant reed</name>
    <name type="synonym">Donax arundinaceus</name>
    <dbReference type="NCBI Taxonomy" id="35708"/>
    <lineage>
        <taxon>Eukaryota</taxon>
        <taxon>Viridiplantae</taxon>
        <taxon>Streptophyta</taxon>
        <taxon>Embryophyta</taxon>
        <taxon>Tracheophyta</taxon>
        <taxon>Spermatophyta</taxon>
        <taxon>Magnoliopsida</taxon>
        <taxon>Liliopsida</taxon>
        <taxon>Poales</taxon>
        <taxon>Poaceae</taxon>
        <taxon>PACMAD clade</taxon>
        <taxon>Arundinoideae</taxon>
        <taxon>Arundineae</taxon>
        <taxon>Arundo</taxon>
    </lineage>
</organism>
<name>A0A0A9BTC9_ARUDO</name>
<reference evidence="1" key="2">
    <citation type="journal article" date="2015" name="Data Brief">
        <title>Shoot transcriptome of the giant reed, Arundo donax.</title>
        <authorList>
            <person name="Barrero R.A."/>
            <person name="Guerrero F.D."/>
            <person name="Moolhuijzen P."/>
            <person name="Goolsby J.A."/>
            <person name="Tidwell J."/>
            <person name="Bellgard S.E."/>
            <person name="Bellgard M.I."/>
        </authorList>
    </citation>
    <scope>NUCLEOTIDE SEQUENCE</scope>
    <source>
        <tissue evidence="1">Shoot tissue taken approximately 20 cm above the soil surface</tissue>
    </source>
</reference>
<reference evidence="1" key="1">
    <citation type="submission" date="2014-09" db="EMBL/GenBank/DDBJ databases">
        <authorList>
            <person name="Magalhaes I.L.F."/>
            <person name="Oliveira U."/>
            <person name="Santos F.R."/>
            <person name="Vidigal T.H.D.A."/>
            <person name="Brescovit A.D."/>
            <person name="Santos A.J."/>
        </authorList>
    </citation>
    <scope>NUCLEOTIDE SEQUENCE</scope>
    <source>
        <tissue evidence="1">Shoot tissue taken approximately 20 cm above the soil surface</tissue>
    </source>
</reference>
<evidence type="ECO:0000313" key="1">
    <source>
        <dbReference type="EMBL" id="JAD62517.1"/>
    </source>
</evidence>
<protein>
    <submittedName>
        <fullName evidence="1">Uncharacterized protein</fullName>
    </submittedName>
</protein>
<dbReference type="EMBL" id="GBRH01235378">
    <property type="protein sequence ID" value="JAD62517.1"/>
    <property type="molecule type" value="Transcribed_RNA"/>
</dbReference>
<sequence>MSTEKRKRNWQVFVRFELIVGVLHLAARQF</sequence>
<proteinExistence type="predicted"/>
<dbReference type="AlphaFoldDB" id="A0A0A9BTC9"/>